<evidence type="ECO:0000256" key="2">
    <source>
        <dbReference type="ARBA" id="ARBA00022701"/>
    </source>
</evidence>
<dbReference type="CDD" id="cd02186">
    <property type="entry name" value="alpha_tubulin"/>
    <property type="match status" value="1"/>
</dbReference>
<dbReference type="SUPFAM" id="SSF55307">
    <property type="entry name" value="Tubulin C-terminal domain-like"/>
    <property type="match status" value="1"/>
</dbReference>
<dbReference type="PANTHER" id="PTHR11588">
    <property type="entry name" value="TUBULIN"/>
    <property type="match status" value="1"/>
</dbReference>
<keyword evidence="3" id="KW-0547">Nucleotide-binding</keyword>
<comment type="similarity">
    <text evidence="1">Belongs to the tubulin family.</text>
</comment>
<dbReference type="FunFam" id="1.10.287.600:FF:000005">
    <property type="entry name" value="Tubulin alpha chain"/>
    <property type="match status" value="1"/>
</dbReference>
<dbReference type="InterPro" id="IPR000217">
    <property type="entry name" value="Tubulin"/>
</dbReference>
<evidence type="ECO:0000256" key="3">
    <source>
        <dbReference type="ARBA" id="ARBA00022741"/>
    </source>
</evidence>
<dbReference type="FunFam" id="3.30.1330.20:FF:000001">
    <property type="entry name" value="Tubulin alpha chain"/>
    <property type="match status" value="1"/>
</dbReference>
<dbReference type="Pfam" id="PF00078">
    <property type="entry name" value="RVT_1"/>
    <property type="match status" value="1"/>
</dbReference>
<dbReference type="Gene3D" id="1.10.287.600">
    <property type="entry name" value="Helix hairpin bin"/>
    <property type="match status" value="1"/>
</dbReference>
<evidence type="ECO:0000256" key="7">
    <source>
        <dbReference type="ARBA" id="ARBA00049117"/>
    </source>
</evidence>
<feature type="region of interest" description="Disordered" evidence="8">
    <location>
        <begin position="1647"/>
        <end position="1803"/>
    </location>
</feature>
<feature type="region of interest" description="Disordered" evidence="8">
    <location>
        <begin position="727"/>
        <end position="750"/>
    </location>
</feature>
<dbReference type="InterPro" id="IPR023123">
    <property type="entry name" value="Tubulin_C"/>
</dbReference>
<keyword evidence="5" id="KW-0342">GTP-binding</keyword>
<dbReference type="Pfam" id="PF00091">
    <property type="entry name" value="Tubulin"/>
    <property type="match status" value="1"/>
</dbReference>
<dbReference type="Pfam" id="PF03953">
    <property type="entry name" value="Tubulin_C"/>
    <property type="match status" value="1"/>
</dbReference>
<dbReference type="FunFam" id="3.40.50.1440:FF:000016">
    <property type="entry name" value="Tubulin alpha chain"/>
    <property type="match status" value="1"/>
</dbReference>
<dbReference type="SUPFAM" id="SSF52490">
    <property type="entry name" value="Tubulin nucleotide-binding domain-like"/>
    <property type="match status" value="1"/>
</dbReference>
<dbReference type="SMART" id="SM00865">
    <property type="entry name" value="Tubulin_C"/>
    <property type="match status" value="1"/>
</dbReference>
<dbReference type="InterPro" id="IPR036525">
    <property type="entry name" value="Tubulin/FtsZ_GTPase_sf"/>
</dbReference>
<evidence type="ECO:0000313" key="11">
    <source>
        <dbReference type="WBParaSite" id="maker-uti_cns_0011929-snap-gene-0.3-mRNA-1"/>
    </source>
</evidence>
<dbReference type="CDD" id="cd01650">
    <property type="entry name" value="RT_nLTR_like"/>
    <property type="match status" value="1"/>
</dbReference>
<feature type="compositionally biased region" description="Polar residues" evidence="8">
    <location>
        <begin position="1649"/>
        <end position="1703"/>
    </location>
</feature>
<dbReference type="GO" id="GO:0016787">
    <property type="term" value="F:hydrolase activity"/>
    <property type="evidence" value="ECO:0007669"/>
    <property type="project" value="UniProtKB-KW"/>
</dbReference>
<dbReference type="InterPro" id="IPR000477">
    <property type="entry name" value="RT_dom"/>
</dbReference>
<feature type="compositionally biased region" description="Polar residues" evidence="8">
    <location>
        <begin position="1747"/>
        <end position="1759"/>
    </location>
</feature>
<evidence type="ECO:0000256" key="6">
    <source>
        <dbReference type="ARBA" id="ARBA00034296"/>
    </source>
</evidence>
<dbReference type="InterPro" id="IPR017975">
    <property type="entry name" value="Tubulin_CS"/>
</dbReference>
<dbReference type="InterPro" id="IPR037103">
    <property type="entry name" value="Tubulin/FtsZ-like_C"/>
</dbReference>
<name>A0A1I8IEM9_9PLAT</name>
<evidence type="ECO:0000259" key="9">
    <source>
        <dbReference type="PROSITE" id="PS50878"/>
    </source>
</evidence>
<comment type="catalytic activity">
    <reaction evidence="7">
        <text>GTP + H2O = GDP + phosphate + H(+)</text>
        <dbReference type="Rhea" id="RHEA:19669"/>
        <dbReference type="ChEBI" id="CHEBI:15377"/>
        <dbReference type="ChEBI" id="CHEBI:15378"/>
        <dbReference type="ChEBI" id="CHEBI:37565"/>
        <dbReference type="ChEBI" id="CHEBI:43474"/>
        <dbReference type="ChEBI" id="CHEBI:58189"/>
    </reaction>
    <physiologicalReaction direction="left-to-right" evidence="7">
        <dbReference type="Rhea" id="RHEA:19670"/>
    </physiologicalReaction>
</comment>
<dbReference type="GO" id="GO:0005525">
    <property type="term" value="F:GTP binding"/>
    <property type="evidence" value="ECO:0007669"/>
    <property type="project" value="UniProtKB-KW"/>
</dbReference>
<feature type="compositionally biased region" description="Pro residues" evidence="8">
    <location>
        <begin position="1781"/>
        <end position="1795"/>
    </location>
</feature>
<dbReference type="GO" id="GO:0005874">
    <property type="term" value="C:microtubule"/>
    <property type="evidence" value="ECO:0007669"/>
    <property type="project" value="UniProtKB-KW"/>
</dbReference>
<dbReference type="InterPro" id="IPR018316">
    <property type="entry name" value="Tubulin/FtsZ_2-layer-sand-dom"/>
</dbReference>
<dbReference type="Gene3D" id="2.160.20.80">
    <property type="entry name" value="E3 ubiquitin-protein ligase SopA"/>
    <property type="match status" value="1"/>
</dbReference>
<dbReference type="FunFam" id="3.40.50.1440:FF:000079">
    <property type="entry name" value="Tubulin, alpha 4-like"/>
    <property type="match status" value="1"/>
</dbReference>
<sequence>CYNVAPVSTADVVKFARQSLGGKALGPDEVPTEALRIHFVATEVARVMNRVLSGEVAPNEWTTAHIVAIPKKPGTTKLEEHRGICLQSCAAKLFNRMLLSRGCNRDFGFRVAAKINFGPSLLQPVLDPYLRPEQNGFRPHRGTVTQILALRRVIEEARIRQLTLILIFVDFRKAFDSVVRDALPEVLRAYNVPELLISAVMALYHGTTAAVSTPDGLSDFFETSSGVLQGDTLAPFLFILVLDWVLRTALPSNDDGFLLRRRVGRRQPERRLSVLGYADDLALLSSTVEGAQRQLDRLVAVAASVGLVVNMQKTVVLCVPDDTEAAIFCRGADGQASELPRCQQFVYLGGLVPDFRKDLRRCRELAWAAFRSIRSVLQSEALPDRQRAALFQAVIETVLLYNAETWTLTDSLEAQVDVAHAGLLRAAFKIGNERVTNTALYHRAGLARPSDLLRRRRLQLAGHVIHAEAYCLEPVQEVLLLTLQAPYRRGQARTRRYIDCLLADAGAPDSAGSAAFVKQHTCATAGRPGRSGHRKSWLTRGQQQGEIVGVAKHAEPPLRLTSTHASPQQKAVIVEWVPAAMWCSDADSRPPPYHRGGSQALLSTSLTSKAFPSVARCLSCSEPTMCHHGDVPGHDGCGDDGLSDQFSKSSGVLQGDILSPFLFVLALDWVLRTGLPNSDDDFLLGRRTSRRHPEKRLCVLGYANDLALLSPTAEGAQRLATFTDYPTRVAEESSDSEDPASSSTPSPAGRFGSRGLAGAVAVVADLLLTEGRGAASTLGLACAFPWASDCAPLLPGFSQFFGPSTSSFQLLSHPLGALLSEFALKPNPLNFVGSARLCRSLRHRAHGYLLIHQQSGHIEQASRALLAKPPRLLHLARKFGIRIGSICGMNRYGSATAQRQRGSDRRHGGDLTNSLHHVWRMMRVLWQRVHHEFHELMAGRAQHDGVHDAAVEAPVKSGDLIALLAKVAQLLGAVQQRTEIPQPHHVHVSVDSAIVMQQHVANRVGPVQVRLVAFEHGQQVGIVLGNELHGFGIGPVIIIQRRIVRQPALDEWHIGGRYGVRDPSLVQNIRYSIRADWRRTATTILSLCFDYGLCWRRRESVYSRRRGKANKGSAYDAFDCFGNYKLFAIDNRRIGRARECISVHVGQAGVQIGNACWELYCLEHGIQPDGQMPSDKTIGGGDDSFNTFFSETGAGKHVPRAVFVDLEPTVIDEGFLIFHSFGGGTGSGFTSLLMERLSVDYGKKSKLEFAVYPAPQVSTAVVEPYNSILTTHTTLEHSDCAFMVDNEAIYDICRRNLDIERPTYTNLNRLIGQIVSSITASLRFDGALNVDLTEFQTNLVPYPRIHFPLATYAPVISAEKAYHEQLSVAEITNATFEPANQMVKCDPRHGKYMACCMLYRGDVVPKDVNAAIATIKTKRTIQFVDWCPTGFKVGINYQPPTVVPGGDLAKVQRALCMLSNTTAIAEAWARLDHKFDLMYAKRAFVHWYVGEGMEEGEFSEAREDLAALEKDYEEVGVDSVEGEGEEEGEELSCYSASVGQAGLVVRVRLVKLAIVAAVWLNLANGQRKRGRGHQAFALCRFQSNRGHLRLAAEQFLAAQSPPLALGWLARLDGGPAAFFRFWRSPSAGARTDNDRCGLGWLEPFGASTRGASTRGASTRGASTRGASTRGASTRGASTRGASTRGASTRGASTRGASTRGASTRGQHQGRQHQGRQHQGASTRGASTRAPAPGAPAPGASTRGASTRGASTRGASTRGASTRAPAPGAPAPGAPAPGAAPGAPPGAPAPGAPAPGAPGAYFPL</sequence>
<dbReference type="GO" id="GO:0007017">
    <property type="term" value="P:microtubule-based process"/>
    <property type="evidence" value="ECO:0007669"/>
    <property type="project" value="InterPro"/>
</dbReference>
<dbReference type="InterPro" id="IPR002452">
    <property type="entry name" value="Alpha_tubulin"/>
</dbReference>
<keyword evidence="10" id="KW-1185">Reference proteome</keyword>
<feature type="compositionally biased region" description="Low complexity" evidence="8">
    <location>
        <begin position="739"/>
        <end position="748"/>
    </location>
</feature>
<dbReference type="PRINTS" id="PR01162">
    <property type="entry name" value="ALPHATUBULIN"/>
</dbReference>
<evidence type="ECO:0000313" key="10">
    <source>
        <dbReference type="Proteomes" id="UP000095280"/>
    </source>
</evidence>
<dbReference type="GO" id="GO:0005200">
    <property type="term" value="F:structural constituent of cytoskeleton"/>
    <property type="evidence" value="ECO:0007669"/>
    <property type="project" value="InterPro"/>
</dbReference>
<dbReference type="PROSITE" id="PS00227">
    <property type="entry name" value="TUBULIN"/>
    <property type="match status" value="1"/>
</dbReference>
<protein>
    <submittedName>
        <fullName evidence="11">Reverse transcriptase domain-containing protein</fullName>
    </submittedName>
</protein>
<reference evidence="11" key="1">
    <citation type="submission" date="2016-11" db="UniProtKB">
        <authorList>
            <consortium name="WormBaseParasite"/>
        </authorList>
    </citation>
    <scope>IDENTIFICATION</scope>
</reference>
<keyword evidence="4" id="KW-0378">Hydrolase</keyword>
<dbReference type="Gene3D" id="3.30.1330.20">
    <property type="entry name" value="Tubulin/FtsZ, C-terminal domain"/>
    <property type="match status" value="1"/>
</dbReference>
<dbReference type="WBParaSite" id="maker-uti_cns_0011929-snap-gene-0.3-mRNA-1">
    <property type="protein sequence ID" value="maker-uti_cns_0011929-snap-gene-0.3-mRNA-1"/>
    <property type="gene ID" value="maker-uti_cns_0011929-snap-gene-0.3"/>
</dbReference>
<dbReference type="PROSITE" id="PS50878">
    <property type="entry name" value="RT_POL"/>
    <property type="match status" value="1"/>
</dbReference>
<dbReference type="Proteomes" id="UP000095280">
    <property type="component" value="Unplaced"/>
</dbReference>
<comment type="function">
    <text evidence="6">Tubulin is the major constituent of microtubules, a cylinder consisting of laterally associated linear protofilaments composed of alpha- and beta-tubulin heterodimers. Microtubules grow by the addition of GTP-tubulin dimers to the microtubule end, where a stabilizing cap forms. Below the cap, tubulin dimers are in GDP-bound state, owing to GTPase activity of alpha-tubulin.</text>
</comment>
<accession>A0A1I8IEM9</accession>
<organism evidence="10 11">
    <name type="scientific">Macrostomum lignano</name>
    <dbReference type="NCBI Taxonomy" id="282301"/>
    <lineage>
        <taxon>Eukaryota</taxon>
        <taxon>Metazoa</taxon>
        <taxon>Spiralia</taxon>
        <taxon>Lophotrochozoa</taxon>
        <taxon>Platyhelminthes</taxon>
        <taxon>Rhabditophora</taxon>
        <taxon>Macrostomorpha</taxon>
        <taxon>Macrostomida</taxon>
        <taxon>Macrostomidae</taxon>
        <taxon>Macrostomum</taxon>
    </lineage>
</organism>
<evidence type="ECO:0000256" key="5">
    <source>
        <dbReference type="ARBA" id="ARBA00023134"/>
    </source>
</evidence>
<feature type="compositionally biased region" description="Low complexity" evidence="8">
    <location>
        <begin position="1716"/>
        <end position="1745"/>
    </location>
</feature>
<dbReference type="InterPro" id="IPR003008">
    <property type="entry name" value="Tubulin_FtsZ_GTPase"/>
</dbReference>
<proteinExistence type="inferred from homology"/>
<dbReference type="SUPFAM" id="SSF56672">
    <property type="entry name" value="DNA/RNA polymerases"/>
    <property type="match status" value="1"/>
</dbReference>
<dbReference type="PRINTS" id="PR01161">
    <property type="entry name" value="TUBULIN"/>
</dbReference>
<dbReference type="InterPro" id="IPR008280">
    <property type="entry name" value="Tub_FtsZ_C"/>
</dbReference>
<keyword evidence="2" id="KW-0493">Microtubule</keyword>
<dbReference type="SMART" id="SM00864">
    <property type="entry name" value="Tubulin"/>
    <property type="match status" value="1"/>
</dbReference>
<evidence type="ECO:0000256" key="4">
    <source>
        <dbReference type="ARBA" id="ARBA00022801"/>
    </source>
</evidence>
<evidence type="ECO:0000256" key="8">
    <source>
        <dbReference type="SAM" id="MobiDB-lite"/>
    </source>
</evidence>
<feature type="domain" description="Reverse transcriptase" evidence="9">
    <location>
        <begin position="50"/>
        <end position="352"/>
    </location>
</feature>
<dbReference type="Gene3D" id="3.40.50.1440">
    <property type="entry name" value="Tubulin/FtsZ, GTPase domain"/>
    <property type="match status" value="2"/>
</dbReference>
<dbReference type="InterPro" id="IPR043502">
    <property type="entry name" value="DNA/RNA_pol_sf"/>
</dbReference>
<evidence type="ECO:0000256" key="1">
    <source>
        <dbReference type="ARBA" id="ARBA00009636"/>
    </source>
</evidence>